<dbReference type="SUPFAM" id="SSF51905">
    <property type="entry name" value="FAD/NAD(P)-binding domain"/>
    <property type="match status" value="1"/>
</dbReference>
<dbReference type="RefSeq" id="WP_227306107.1">
    <property type="nucleotide sequence ID" value="NZ_JAESVA010000002.1"/>
</dbReference>
<accession>A0A963YYG1</accession>
<dbReference type="PANTHER" id="PTHR43004:SF19">
    <property type="entry name" value="BINDING MONOOXYGENASE, PUTATIVE (JCVI)-RELATED"/>
    <property type="match status" value="1"/>
</dbReference>
<dbReference type="GO" id="GO:0071949">
    <property type="term" value="F:FAD binding"/>
    <property type="evidence" value="ECO:0007669"/>
    <property type="project" value="InterPro"/>
</dbReference>
<keyword evidence="2" id="KW-0285">Flavoprotein</keyword>
<evidence type="ECO:0000256" key="1">
    <source>
        <dbReference type="ARBA" id="ARBA00001974"/>
    </source>
</evidence>
<dbReference type="Gene3D" id="3.50.50.60">
    <property type="entry name" value="FAD/NAD(P)-binding domain"/>
    <property type="match status" value="1"/>
</dbReference>
<dbReference type="InterPro" id="IPR002938">
    <property type="entry name" value="FAD-bd"/>
</dbReference>
<gene>
    <name evidence="5" type="ORF">ACELLULO517_04445</name>
</gene>
<dbReference type="EMBL" id="JAESVA010000002">
    <property type="protein sequence ID" value="MCB8879471.1"/>
    <property type="molecule type" value="Genomic_DNA"/>
</dbReference>
<evidence type="ECO:0000313" key="6">
    <source>
        <dbReference type="Proteomes" id="UP000721844"/>
    </source>
</evidence>
<dbReference type="AlphaFoldDB" id="A0A963YYG1"/>
<comment type="caution">
    <text evidence="5">The sequence shown here is derived from an EMBL/GenBank/DDBJ whole genome shotgun (WGS) entry which is preliminary data.</text>
</comment>
<keyword evidence="5" id="KW-0560">Oxidoreductase</keyword>
<reference evidence="5 6" key="1">
    <citation type="journal article" date="2021" name="Microorganisms">
        <title>Acidisoma silvae sp. nov. and Acidisomacellulosilytica sp. nov., Two Acidophilic Bacteria Isolated from Decaying Wood, Hydrolyzing Cellulose and Producing Poly-3-hydroxybutyrate.</title>
        <authorList>
            <person name="Mieszkin S."/>
            <person name="Pouder E."/>
            <person name="Uroz S."/>
            <person name="Simon-Colin C."/>
            <person name="Alain K."/>
        </authorList>
    </citation>
    <scope>NUCLEOTIDE SEQUENCE [LARGE SCALE GENOMIC DNA]</scope>
    <source>
        <strain evidence="5 6">HW T5.17</strain>
    </source>
</reference>
<dbReference type="PANTHER" id="PTHR43004">
    <property type="entry name" value="TRK SYSTEM POTASSIUM UPTAKE PROTEIN"/>
    <property type="match status" value="1"/>
</dbReference>
<feature type="domain" description="FAD-binding" evidence="4">
    <location>
        <begin position="3"/>
        <end position="343"/>
    </location>
</feature>
<name>A0A963YYG1_9PROT</name>
<keyword evidence="3" id="KW-0274">FAD</keyword>
<keyword evidence="5" id="KW-0503">Monooxygenase</keyword>
<dbReference type="InterPro" id="IPR036188">
    <property type="entry name" value="FAD/NAD-bd_sf"/>
</dbReference>
<dbReference type="GO" id="GO:0016709">
    <property type="term" value="F:oxidoreductase activity, acting on paired donors, with incorporation or reduction of molecular oxygen, NAD(P)H as one donor, and incorporation of one atom of oxygen"/>
    <property type="evidence" value="ECO:0007669"/>
    <property type="project" value="UniProtKB-ARBA"/>
</dbReference>
<evidence type="ECO:0000313" key="5">
    <source>
        <dbReference type="EMBL" id="MCB8879471.1"/>
    </source>
</evidence>
<sequence>MDQDVLIVGAGPTGLALAITLRRFGVSVRIIDKLTEPAAVSKALVIWSATLEALQGMGIVDRFLATGRQMHAVRVGDGHRELGQIVVGDGIDSAFPFPILLSQAGTERKLRERLAELGVTVERGIELTSVTQDEAGVTGILRSTDGVESTSRTRYVLGCDGARSVVRHAIGAEFEGLTEPQTFLLGDVKIDGGDLDDRSLYIWWHDGGTVALFPFEEGVWRIFTMRDSGPSSDEPTSLAELQEKMDRHFRPGATLRDPTWLSVFHINERLASHYRKGRCFVAGDAAHIHSPAGGQGMNTGIQDAVNLGWKLAYVIQGRGDPDVLLDSYEAERRPAARAVVDESTQRQHMAFRGGLLIDTVRDLAMTVVGKLPAVQKMIQVQLSETSITYHDGPLVALGEPGRRPKRGDVGTRALDATWTDAATGESRSLWPSISGERHSLLVFEDDGGTIDLSGVPEAATSAIDVLRFDAATDPDQAIRKRYHLSGPGWVLIRPDQVIAARGEGNDVAVLARYVDRVISVDPGFASAAPS</sequence>
<dbReference type="Gene3D" id="3.30.70.2450">
    <property type="match status" value="1"/>
</dbReference>
<evidence type="ECO:0000256" key="3">
    <source>
        <dbReference type="ARBA" id="ARBA00022827"/>
    </source>
</evidence>
<evidence type="ECO:0000256" key="2">
    <source>
        <dbReference type="ARBA" id="ARBA00022630"/>
    </source>
</evidence>
<keyword evidence="6" id="KW-1185">Reference proteome</keyword>
<dbReference type="PRINTS" id="PR00420">
    <property type="entry name" value="RNGMNOXGNASE"/>
</dbReference>
<dbReference type="Gene3D" id="3.40.30.120">
    <property type="match status" value="1"/>
</dbReference>
<organism evidence="5 6">
    <name type="scientific">Acidisoma cellulosilyticum</name>
    <dbReference type="NCBI Taxonomy" id="2802395"/>
    <lineage>
        <taxon>Bacteria</taxon>
        <taxon>Pseudomonadati</taxon>
        <taxon>Pseudomonadota</taxon>
        <taxon>Alphaproteobacteria</taxon>
        <taxon>Acetobacterales</taxon>
        <taxon>Acidocellaceae</taxon>
        <taxon>Acidisoma</taxon>
    </lineage>
</organism>
<dbReference type="Proteomes" id="UP000721844">
    <property type="component" value="Unassembled WGS sequence"/>
</dbReference>
<evidence type="ECO:0000259" key="4">
    <source>
        <dbReference type="Pfam" id="PF01494"/>
    </source>
</evidence>
<proteinExistence type="predicted"/>
<comment type="cofactor">
    <cofactor evidence="1">
        <name>FAD</name>
        <dbReference type="ChEBI" id="CHEBI:57692"/>
    </cofactor>
</comment>
<protein>
    <submittedName>
        <fullName evidence="5">FAD-dependent monooxygenase</fullName>
    </submittedName>
</protein>
<dbReference type="Pfam" id="PF01494">
    <property type="entry name" value="FAD_binding_3"/>
    <property type="match status" value="1"/>
</dbReference>
<dbReference type="InterPro" id="IPR050641">
    <property type="entry name" value="RIFMO-like"/>
</dbReference>